<dbReference type="PANTHER" id="PTHR44998">
    <property type="match status" value="1"/>
</dbReference>
<evidence type="ECO:0000256" key="1">
    <source>
        <dbReference type="ARBA" id="ARBA00004922"/>
    </source>
</evidence>
<dbReference type="Proteomes" id="UP000675747">
    <property type="component" value="Unassembled WGS sequence"/>
</dbReference>
<reference evidence="11 12" key="1">
    <citation type="journal article" date="2021" name="Microbiol. Resour. Announc.">
        <title>Draft Genome Sequence of Coralloluteibacterium stylophorae LMG 29479T.</title>
        <authorList>
            <person name="Karlyshev A.V."/>
            <person name="Kudryashova E.B."/>
            <person name="Ariskina E.V."/>
            <person name="Conroy A.P."/>
            <person name="Abidueva E.Y."/>
        </authorList>
    </citation>
    <scope>NUCLEOTIDE SEQUENCE [LARGE SCALE GENOMIC DNA]</scope>
    <source>
        <strain evidence="11 12">LMG 29479</strain>
    </source>
</reference>
<keyword evidence="12" id="KW-1185">Reference proteome</keyword>
<gene>
    <name evidence="11" type="ORF">KB893_005685</name>
    <name evidence="10" type="ORF">KB893_13745</name>
</gene>
<evidence type="ECO:0000256" key="7">
    <source>
        <dbReference type="ARBA" id="ARBA00022803"/>
    </source>
</evidence>
<dbReference type="EMBL" id="JAGQFT010000148">
    <property type="protein sequence ID" value="MBR0563569.1"/>
    <property type="molecule type" value="Genomic_DNA"/>
</dbReference>
<feature type="domain" description="O-GlcNAc transferase C-terminal" evidence="9">
    <location>
        <begin position="245"/>
        <end position="397"/>
    </location>
</feature>
<feature type="domain" description="O-GlcNAc transferase C-terminal" evidence="9">
    <location>
        <begin position="409"/>
        <end position="594"/>
    </location>
</feature>
<name>A0A8J7VV96_9GAMM</name>
<dbReference type="PROSITE" id="PS50005">
    <property type="entry name" value="TPR"/>
    <property type="match status" value="2"/>
</dbReference>
<proteinExistence type="inferred from homology"/>
<dbReference type="SUPFAM" id="SSF53756">
    <property type="entry name" value="UDP-Glycosyltransferase/glycogen phosphorylase"/>
    <property type="match status" value="1"/>
</dbReference>
<evidence type="ECO:0000313" key="11">
    <source>
        <dbReference type="EMBL" id="MBS7456625.1"/>
    </source>
</evidence>
<dbReference type="Pfam" id="PF13844">
    <property type="entry name" value="Glyco_transf_41"/>
    <property type="match status" value="2"/>
</dbReference>
<protein>
    <recommendedName>
        <fullName evidence="3">protein O-GlcNAc transferase</fullName>
        <ecNumber evidence="3">2.4.1.255</ecNumber>
    </recommendedName>
</protein>
<comment type="caution">
    <text evidence="10">The sequence shown here is derived from an EMBL/GenBank/DDBJ whole genome shotgun (WGS) entry which is preliminary data.</text>
</comment>
<dbReference type="Pfam" id="PF13181">
    <property type="entry name" value="TPR_8"/>
    <property type="match status" value="1"/>
</dbReference>
<dbReference type="EMBL" id="JAGQFT020000003">
    <property type="protein sequence ID" value="MBS7456625.1"/>
    <property type="molecule type" value="Genomic_DNA"/>
</dbReference>
<dbReference type="AlphaFoldDB" id="A0A8J7VV96"/>
<keyword evidence="7 8" id="KW-0802">TPR repeat</keyword>
<feature type="repeat" description="TPR" evidence="8">
    <location>
        <begin position="125"/>
        <end position="158"/>
    </location>
</feature>
<evidence type="ECO:0000256" key="8">
    <source>
        <dbReference type="PROSITE-ProRule" id="PRU00339"/>
    </source>
</evidence>
<keyword evidence="5" id="KW-0808">Transferase</keyword>
<evidence type="ECO:0000256" key="2">
    <source>
        <dbReference type="ARBA" id="ARBA00005386"/>
    </source>
</evidence>
<dbReference type="GO" id="GO:0097363">
    <property type="term" value="F:protein O-acetylglucosaminyltransferase activity"/>
    <property type="evidence" value="ECO:0007669"/>
    <property type="project" value="UniProtKB-EC"/>
</dbReference>
<dbReference type="InterPro" id="IPR029489">
    <property type="entry name" value="OGT/SEC/SPY_C"/>
</dbReference>
<dbReference type="InterPro" id="IPR019734">
    <property type="entry name" value="TPR_rpt"/>
</dbReference>
<dbReference type="EC" id="2.4.1.255" evidence="3"/>
<evidence type="ECO:0000256" key="3">
    <source>
        <dbReference type="ARBA" id="ARBA00011970"/>
    </source>
</evidence>
<evidence type="ECO:0000313" key="10">
    <source>
        <dbReference type="EMBL" id="MBR0563569.1"/>
    </source>
</evidence>
<dbReference type="SUPFAM" id="SSF48452">
    <property type="entry name" value="TPR-like"/>
    <property type="match status" value="1"/>
</dbReference>
<dbReference type="Gene3D" id="3.40.50.2000">
    <property type="entry name" value="Glycogen Phosphorylase B"/>
    <property type="match status" value="1"/>
</dbReference>
<sequence length="629" mass="66490">MSAQEPRRRFERLVAATRAQPGDPAAWRELALFYLALGQADDALPLLERALACGEDLPARLHLSHLRLQRGEVASARAAAHAATALAPASPDAWFLLAEAALAAGDAGEATAAYLRCTALAPRHAQAWHNLGLARDAAGDKPGALAAFEHAHALAPAQAASLAQALWVRRELCDWRGLEAMARALQEAVDAGAEGVTPFSFLAETDDPRRQRRCATTWARGIEAAVAPLRARLPPPAPPRPADGEGPLRIGLVSSGFNDHPTALLVVDLVERLRGTGIEVHGFATRADDGRPLRRRLAAACHAFADVSGLAPTAMAARLRDARLDACFDLRGYGDGAVSEVFALRVAPVQVNWLAYPGTSGAGFIDVLLADRTTVDAGNRDGFSEPVVRLPHCFQPSDTSRAVGTPPPRAALGLPERAVVLASFNNPYKITPAVFACWMRVLAVAPDTVLWLLAGKHARTDANLRAAAQAAGIDPARLVFAHRRPHPEYLALYRHADLFLDTWPYGAHTTASDALWAGCPLLTLPGRSFASRVGASLLATLGLDAALVARDADDYVARATALAGDAAARAALRDRLAQARAATPLFDMAAFARDFAAAVRGMVARSRAGLAQTDLDLPPSSPPPPGTIA</sequence>
<keyword evidence="6" id="KW-0677">Repeat</keyword>
<evidence type="ECO:0000256" key="5">
    <source>
        <dbReference type="ARBA" id="ARBA00022679"/>
    </source>
</evidence>
<evidence type="ECO:0000259" key="9">
    <source>
        <dbReference type="Pfam" id="PF13844"/>
    </source>
</evidence>
<dbReference type="PANTHER" id="PTHR44998:SF1">
    <property type="entry name" value="UDP-N-ACETYLGLUCOSAMINE--PEPTIDE N-ACETYLGLUCOSAMINYLTRANSFERASE 110 KDA SUBUNIT"/>
    <property type="match status" value="1"/>
</dbReference>
<comment type="similarity">
    <text evidence="2">Belongs to the glycosyltransferase 41 family. O-GlcNAc transferase subfamily.</text>
</comment>
<organism evidence="10">
    <name type="scientific">Coralloluteibacterium stylophorae</name>
    <dbReference type="NCBI Taxonomy" id="1776034"/>
    <lineage>
        <taxon>Bacteria</taxon>
        <taxon>Pseudomonadati</taxon>
        <taxon>Pseudomonadota</taxon>
        <taxon>Gammaproteobacteria</taxon>
        <taxon>Lysobacterales</taxon>
        <taxon>Lysobacteraceae</taxon>
        <taxon>Coralloluteibacterium</taxon>
    </lineage>
</organism>
<accession>A0A8J7VV96</accession>
<dbReference type="Gene3D" id="1.25.40.10">
    <property type="entry name" value="Tetratricopeptide repeat domain"/>
    <property type="match status" value="3"/>
</dbReference>
<keyword evidence="4" id="KW-0328">Glycosyltransferase</keyword>
<comment type="pathway">
    <text evidence="1">Protein modification; protein glycosylation.</text>
</comment>
<dbReference type="RefSeq" id="WP_211927472.1">
    <property type="nucleotide sequence ID" value="NZ_JAGQFT020000003.1"/>
</dbReference>
<feature type="repeat" description="TPR" evidence="8">
    <location>
        <begin position="24"/>
        <end position="57"/>
    </location>
</feature>
<dbReference type="SMART" id="SM00028">
    <property type="entry name" value="TPR"/>
    <property type="match status" value="3"/>
</dbReference>
<dbReference type="InterPro" id="IPR011990">
    <property type="entry name" value="TPR-like_helical_dom_sf"/>
</dbReference>
<evidence type="ECO:0000256" key="6">
    <source>
        <dbReference type="ARBA" id="ARBA00022737"/>
    </source>
</evidence>
<dbReference type="Gene3D" id="3.40.50.11380">
    <property type="match status" value="1"/>
</dbReference>
<evidence type="ECO:0000256" key="4">
    <source>
        <dbReference type="ARBA" id="ARBA00022676"/>
    </source>
</evidence>
<reference evidence="10" key="2">
    <citation type="submission" date="2021-04" db="EMBL/GenBank/DDBJ databases">
        <authorList>
            <person name="Karlyshev A.V."/>
        </authorList>
    </citation>
    <scope>NUCLEOTIDE SEQUENCE</scope>
    <source>
        <strain evidence="10">LMG 29479</strain>
    </source>
</reference>
<evidence type="ECO:0000313" key="12">
    <source>
        <dbReference type="Proteomes" id="UP000675747"/>
    </source>
</evidence>